<dbReference type="InterPro" id="IPR003331">
    <property type="entry name" value="UDP_GlcNAc_Epimerase_2_dom"/>
</dbReference>
<dbReference type="SUPFAM" id="SSF53756">
    <property type="entry name" value="UDP-Glycosyltransferase/glycogen phosphorylase"/>
    <property type="match status" value="1"/>
</dbReference>
<dbReference type="InterPro" id="IPR043148">
    <property type="entry name" value="TagF_C"/>
</dbReference>
<sequence length="354" mass="40312">MFAQSNNNLKAVNEMRYLFYVTLSYSFSVLRPLEIAIKKRGGKVAWFIPKGSEAEKFLLSSDDRLADVNQVKKFDPHATLAPGNFIPDFFPGIKVQVFHGFDSGKKGKFNIRGFFDLYCTQDPNITQGFSSINDGTCEVVETGWSKLDPLFSLHQDTEKYQSEKPVILYAPTFSPSLTSTHALYPFIKQLAETKDWQWIVKLHPKATAEEVTMFKALSSNNLRFVETGDIIPLLQAANIILSDTSSILTEFALQEKVVVALNNRRPEEWMVNFQQPSQLEKVLDTALQPNESLLQKIKAHCDSIHPYKDGHSSERVLDAIDKLVTSGTSHLKAKPLNLIRRIKIRKKLKYYHWN</sequence>
<evidence type="ECO:0000256" key="1">
    <source>
        <dbReference type="RuleBase" id="RU003513"/>
    </source>
</evidence>
<keyword evidence="1" id="KW-0413">Isomerase</keyword>
<dbReference type="Proteomes" id="UP001431192">
    <property type="component" value="Unassembled WGS sequence"/>
</dbReference>
<feature type="domain" description="UDP-N-acetylglucosamine 2-epimerase" evidence="2">
    <location>
        <begin position="181"/>
        <end position="320"/>
    </location>
</feature>
<comment type="caution">
    <text evidence="3">The sequence shown here is derived from an EMBL/GenBank/DDBJ whole genome shotgun (WGS) entry which is preliminary data.</text>
</comment>
<dbReference type="InterPro" id="IPR016886">
    <property type="entry name" value="UCP028458_glyceroPtfrase"/>
</dbReference>
<evidence type="ECO:0000313" key="4">
    <source>
        <dbReference type="Proteomes" id="UP001431192"/>
    </source>
</evidence>
<dbReference type="Gene3D" id="3.40.50.12580">
    <property type="match status" value="1"/>
</dbReference>
<proteinExistence type="inferred from homology"/>
<protein>
    <submittedName>
        <fullName evidence="3">CDP-glycerol glycerophosphotransferase family protein</fullName>
    </submittedName>
</protein>
<evidence type="ECO:0000313" key="3">
    <source>
        <dbReference type="EMBL" id="MCT8988311.1"/>
    </source>
</evidence>
<comment type="similarity">
    <text evidence="1">Belongs to the UDP-N-acetylglucosamine 2-epimerase family.</text>
</comment>
<reference evidence="3" key="1">
    <citation type="submission" date="2022-09" db="EMBL/GenBank/DDBJ databases">
        <title>Shewanella sp. KJ10-1 sp.nov, isolated from marine algae.</title>
        <authorList>
            <person name="Butt M."/>
            <person name="Lee J.K."/>
            <person name="Kim J.M."/>
            <person name="Choi D.G."/>
        </authorList>
    </citation>
    <scope>NUCLEOTIDE SEQUENCE</scope>
    <source>
        <strain evidence="3">KJ10-1</strain>
    </source>
</reference>
<dbReference type="Pfam" id="PF02350">
    <property type="entry name" value="Epimerase_2"/>
    <property type="match status" value="1"/>
</dbReference>
<accession>A0ABT2P7D7</accession>
<dbReference type="PIRSF" id="PIRSF028458">
    <property type="entry name" value="UCP028458_glyceroPtfrase"/>
    <property type="match status" value="1"/>
</dbReference>
<dbReference type="EMBL" id="JAODOQ010000001">
    <property type="protein sequence ID" value="MCT8988311.1"/>
    <property type="molecule type" value="Genomic_DNA"/>
</dbReference>
<name>A0ABT2P7D7_9GAMM</name>
<organism evidence="3 4">
    <name type="scientific">Shewanella phaeophyticola</name>
    <dbReference type="NCBI Taxonomy" id="2978345"/>
    <lineage>
        <taxon>Bacteria</taxon>
        <taxon>Pseudomonadati</taxon>
        <taxon>Pseudomonadota</taxon>
        <taxon>Gammaproteobacteria</taxon>
        <taxon>Alteromonadales</taxon>
        <taxon>Shewanellaceae</taxon>
        <taxon>Shewanella</taxon>
    </lineage>
</organism>
<evidence type="ECO:0000259" key="2">
    <source>
        <dbReference type="Pfam" id="PF02350"/>
    </source>
</evidence>
<keyword evidence="4" id="KW-1185">Reference proteome</keyword>
<dbReference type="RefSeq" id="WP_261734418.1">
    <property type="nucleotide sequence ID" value="NZ_JAODOQ010000001.1"/>
</dbReference>
<gene>
    <name evidence="3" type="ORF">N4T56_20045</name>
</gene>